<evidence type="ECO:0000313" key="8">
    <source>
        <dbReference type="Proteomes" id="UP000536711"/>
    </source>
</evidence>
<organism evidence="7 8">
    <name type="scientific">Fusarium acutatum</name>
    <dbReference type="NCBI Taxonomy" id="78861"/>
    <lineage>
        <taxon>Eukaryota</taxon>
        <taxon>Fungi</taxon>
        <taxon>Dikarya</taxon>
        <taxon>Ascomycota</taxon>
        <taxon>Pezizomycotina</taxon>
        <taxon>Sordariomycetes</taxon>
        <taxon>Hypocreomycetidae</taxon>
        <taxon>Hypocreales</taxon>
        <taxon>Nectriaceae</taxon>
        <taxon>Fusarium</taxon>
        <taxon>Fusarium fujikuroi species complex</taxon>
    </lineage>
</organism>
<keyword evidence="2" id="KW-0863">Zinc-finger</keyword>
<feature type="compositionally biased region" description="Acidic residues" evidence="5">
    <location>
        <begin position="142"/>
        <end position="166"/>
    </location>
</feature>
<feature type="compositionally biased region" description="Acidic residues" evidence="5">
    <location>
        <begin position="59"/>
        <end position="87"/>
    </location>
</feature>
<feature type="compositionally biased region" description="Basic and acidic residues" evidence="5">
    <location>
        <begin position="178"/>
        <end position="189"/>
    </location>
</feature>
<evidence type="ECO:0000259" key="6">
    <source>
        <dbReference type="SMART" id="SM00647"/>
    </source>
</evidence>
<feature type="domain" description="IBR" evidence="6">
    <location>
        <begin position="259"/>
        <end position="315"/>
    </location>
</feature>
<dbReference type="CDD" id="cd22584">
    <property type="entry name" value="Rcat_RBR_unk"/>
    <property type="match status" value="1"/>
</dbReference>
<accession>A0A8H4JS90</accession>
<feature type="region of interest" description="Disordered" evidence="5">
    <location>
        <begin position="24"/>
        <end position="196"/>
    </location>
</feature>
<keyword evidence="7" id="KW-0436">Ligase</keyword>
<reference evidence="7 8" key="1">
    <citation type="submission" date="2020-01" db="EMBL/GenBank/DDBJ databases">
        <title>Identification and distribution of gene clusters putatively required for synthesis of sphingolipid metabolism inhibitors in phylogenetically diverse species of the filamentous fungus Fusarium.</title>
        <authorList>
            <person name="Kim H.-S."/>
            <person name="Busman M."/>
            <person name="Brown D.W."/>
            <person name="Divon H."/>
            <person name="Uhlig S."/>
            <person name="Proctor R.H."/>
        </authorList>
    </citation>
    <scope>NUCLEOTIDE SEQUENCE [LARGE SCALE GENOMIC DNA]</scope>
    <source>
        <strain evidence="7 8">NRRL 13308</strain>
    </source>
</reference>
<evidence type="ECO:0000256" key="4">
    <source>
        <dbReference type="ARBA" id="ARBA00022833"/>
    </source>
</evidence>
<dbReference type="PANTHER" id="PTHR11685">
    <property type="entry name" value="RBR FAMILY RING FINGER AND IBR DOMAIN-CONTAINING"/>
    <property type="match status" value="1"/>
</dbReference>
<evidence type="ECO:0000256" key="2">
    <source>
        <dbReference type="ARBA" id="ARBA00022771"/>
    </source>
</evidence>
<evidence type="ECO:0000256" key="5">
    <source>
        <dbReference type="SAM" id="MobiDB-lite"/>
    </source>
</evidence>
<dbReference type="InterPro" id="IPR002867">
    <property type="entry name" value="IBR_dom"/>
</dbReference>
<gene>
    <name evidence="7" type="ORF">FACUT_5780</name>
</gene>
<dbReference type="GO" id="GO:0008270">
    <property type="term" value="F:zinc ion binding"/>
    <property type="evidence" value="ECO:0007669"/>
    <property type="project" value="UniProtKB-KW"/>
</dbReference>
<dbReference type="Proteomes" id="UP000536711">
    <property type="component" value="Unassembled WGS sequence"/>
</dbReference>
<evidence type="ECO:0000313" key="7">
    <source>
        <dbReference type="EMBL" id="KAF4437231.1"/>
    </source>
</evidence>
<comment type="caution">
    <text evidence="7">The sequence shown here is derived from an EMBL/GenBank/DDBJ whole genome shotgun (WGS) entry which is preliminary data.</text>
</comment>
<dbReference type="AlphaFoldDB" id="A0A8H4JS90"/>
<feature type="compositionally biased region" description="Acidic residues" evidence="5">
    <location>
        <begin position="94"/>
        <end position="105"/>
    </location>
</feature>
<keyword evidence="1" id="KW-0479">Metal-binding</keyword>
<evidence type="ECO:0000256" key="1">
    <source>
        <dbReference type="ARBA" id="ARBA00022723"/>
    </source>
</evidence>
<name>A0A8H4JS90_9HYPO</name>
<evidence type="ECO:0000256" key="3">
    <source>
        <dbReference type="ARBA" id="ARBA00022786"/>
    </source>
</evidence>
<feature type="compositionally biased region" description="Basic and acidic residues" evidence="5">
    <location>
        <begin position="129"/>
        <end position="141"/>
    </location>
</feature>
<dbReference type="SUPFAM" id="SSF57850">
    <property type="entry name" value="RING/U-box"/>
    <property type="match status" value="1"/>
</dbReference>
<dbReference type="Pfam" id="PF01485">
    <property type="entry name" value="IBR"/>
    <property type="match status" value="1"/>
</dbReference>
<proteinExistence type="predicted"/>
<protein>
    <submittedName>
        <fullName evidence="7">E3 ubiquitin- ligase ARI10</fullName>
    </submittedName>
</protein>
<dbReference type="SMART" id="SM00647">
    <property type="entry name" value="IBR"/>
    <property type="match status" value="1"/>
</dbReference>
<sequence>MDAQQDYDEDASSEEALPVIVVRRSYKASTQQDRQYEQTPEQHLGEEQDNQDGSSHDEENLDDETDANDEGSEYASDMLDDLSDGESDFQPGEDSGESDDQDDEIERGRANDTDLQDMLDDLPDGFSDFETREDTEEHQLDEGSDSQDDTPDDEMTVDGEVDENSEEMTGPLSDGPSDVEHGEETEQHGHQLATPEDPATQASALTEAKINRQCLKFITPRNTSDDGEPCYGDEEQCHACNEITCTTCKDKRHSGACEKQVERDQALDFAESKGWKRCSRCGHLIEKTDGCTHMICLCGHEFCYACGGEFGHCDCK</sequence>
<dbReference type="GO" id="GO:0004842">
    <property type="term" value="F:ubiquitin-protein transferase activity"/>
    <property type="evidence" value="ECO:0007669"/>
    <property type="project" value="InterPro"/>
</dbReference>
<dbReference type="OrthoDB" id="10009520at2759"/>
<feature type="compositionally biased region" description="Acidic residues" evidence="5">
    <location>
        <begin position="114"/>
        <end position="123"/>
    </location>
</feature>
<dbReference type="InterPro" id="IPR031127">
    <property type="entry name" value="E3_UB_ligase_RBR"/>
</dbReference>
<keyword evidence="8" id="KW-1185">Reference proteome</keyword>
<dbReference type="GO" id="GO:0016874">
    <property type="term" value="F:ligase activity"/>
    <property type="evidence" value="ECO:0007669"/>
    <property type="project" value="UniProtKB-KW"/>
</dbReference>
<keyword evidence="4" id="KW-0862">Zinc</keyword>
<dbReference type="EMBL" id="JAADJF010000132">
    <property type="protein sequence ID" value="KAF4437231.1"/>
    <property type="molecule type" value="Genomic_DNA"/>
</dbReference>
<keyword evidence="3" id="KW-0833">Ubl conjugation pathway</keyword>
<feature type="compositionally biased region" description="Polar residues" evidence="5">
    <location>
        <begin position="27"/>
        <end position="41"/>
    </location>
</feature>
<dbReference type="GO" id="GO:0016567">
    <property type="term" value="P:protein ubiquitination"/>
    <property type="evidence" value="ECO:0007669"/>
    <property type="project" value="InterPro"/>
</dbReference>
<dbReference type="Gene3D" id="1.20.120.1750">
    <property type="match status" value="1"/>
</dbReference>